<accession>A0ABV6K945</accession>
<dbReference type="Gene3D" id="2.40.420.20">
    <property type="match status" value="1"/>
</dbReference>
<evidence type="ECO:0000313" key="8">
    <source>
        <dbReference type="Proteomes" id="UP001589838"/>
    </source>
</evidence>
<dbReference type="PANTHER" id="PTHR32347">
    <property type="entry name" value="EFFLUX SYSTEM COMPONENT YKNX-RELATED"/>
    <property type="match status" value="1"/>
</dbReference>
<organism evidence="7 8">
    <name type="scientific">Halalkalibacter kiskunsagensis</name>
    <dbReference type="NCBI Taxonomy" id="1548599"/>
    <lineage>
        <taxon>Bacteria</taxon>
        <taxon>Bacillati</taxon>
        <taxon>Bacillota</taxon>
        <taxon>Bacilli</taxon>
        <taxon>Bacillales</taxon>
        <taxon>Bacillaceae</taxon>
        <taxon>Halalkalibacter</taxon>
    </lineage>
</organism>
<protein>
    <submittedName>
        <fullName evidence="7">Efflux RND transporter periplasmic adaptor subunit</fullName>
    </submittedName>
</protein>
<dbReference type="InterPro" id="IPR050465">
    <property type="entry name" value="UPF0194_transport"/>
</dbReference>
<feature type="domain" description="YknX-like barrel-sandwich hybrid" evidence="5">
    <location>
        <begin position="70"/>
        <end position="219"/>
    </location>
</feature>
<dbReference type="Pfam" id="PF25990">
    <property type="entry name" value="Beta-barrel_YknX"/>
    <property type="match status" value="1"/>
</dbReference>
<evidence type="ECO:0000259" key="4">
    <source>
        <dbReference type="Pfam" id="PF25982"/>
    </source>
</evidence>
<evidence type="ECO:0000256" key="1">
    <source>
        <dbReference type="ARBA" id="ARBA00004196"/>
    </source>
</evidence>
<evidence type="ECO:0000259" key="6">
    <source>
        <dbReference type="Pfam" id="PF25990"/>
    </source>
</evidence>
<dbReference type="InterPro" id="IPR011053">
    <property type="entry name" value="Single_hybrid_motif"/>
</dbReference>
<evidence type="ECO:0000256" key="3">
    <source>
        <dbReference type="SAM" id="Coils"/>
    </source>
</evidence>
<comment type="caution">
    <text evidence="7">The sequence shown here is derived from an EMBL/GenBank/DDBJ whole genome shotgun (WGS) entry which is preliminary data.</text>
</comment>
<evidence type="ECO:0000256" key="2">
    <source>
        <dbReference type="ARBA" id="ARBA00023054"/>
    </source>
</evidence>
<evidence type="ECO:0000313" key="7">
    <source>
        <dbReference type="EMBL" id="MFC0469841.1"/>
    </source>
</evidence>
<feature type="domain" description="YknX-like alpha-helical hairpin" evidence="4">
    <location>
        <begin position="105"/>
        <end position="183"/>
    </location>
</feature>
<dbReference type="PANTHER" id="PTHR32347:SF14">
    <property type="entry name" value="EFFLUX SYSTEM COMPONENT YKNX-RELATED"/>
    <property type="match status" value="1"/>
</dbReference>
<gene>
    <name evidence="7" type="ORF">ACFFHM_04655</name>
</gene>
<name>A0ABV6K945_9BACI</name>
<dbReference type="InterPro" id="IPR058638">
    <property type="entry name" value="HH_YknX-like"/>
</dbReference>
<dbReference type="Proteomes" id="UP001589838">
    <property type="component" value="Unassembled WGS sequence"/>
</dbReference>
<dbReference type="Pfam" id="PF25984">
    <property type="entry name" value="BSH_YknX"/>
    <property type="match status" value="1"/>
</dbReference>
<sequence length="397" mass="45114">MKKKIALIVSLCIVAIVLLGGGAAYYFMNQSQQVGAMLEEPWVQKVSDMMYLDDFSPYAFSGKIEPEKHEKIYVEPDKGTVKEVFVKEGDTVEEGTPLFEYEPLEDSNLELEQLKMQLEMSYLQINQAQKRQTKMEKAIKEAEKEEKELLQEDLEQVKFDLRMMNLEAGQQQKQIKSLTDEQESTTVLSKSAGIVQSINQDIADGAQMEQAQGAFIQIVSTGSYLIKSQVNEFLIDTLEVDTKMKITKKAGGDEEWQGTITEIGRLPVGANEDSQMMDMYLETNPQSSNYPFTVLIEDHSGLEIGFHVNLEPISEEESVSSVVKVMQDFVVWDEDEPYVWVVDENQTARKQYVEVGHQFDEEFAIEIVSGVTLENYLVYPDPSVTEGKEVMIYDSFE</sequence>
<feature type="coiled-coil region" evidence="3">
    <location>
        <begin position="111"/>
        <end position="181"/>
    </location>
</feature>
<dbReference type="Gene3D" id="2.40.30.170">
    <property type="match status" value="1"/>
</dbReference>
<dbReference type="EMBL" id="JBHLUX010000013">
    <property type="protein sequence ID" value="MFC0469841.1"/>
    <property type="molecule type" value="Genomic_DNA"/>
</dbReference>
<proteinExistence type="predicted"/>
<keyword evidence="2 3" id="KW-0175">Coiled coil</keyword>
<keyword evidence="8" id="KW-1185">Reference proteome</keyword>
<dbReference type="RefSeq" id="WP_335962020.1">
    <property type="nucleotide sequence ID" value="NZ_JAXBLX010000023.1"/>
</dbReference>
<comment type="subcellular location">
    <subcellularLocation>
        <location evidence="1">Cell envelope</location>
    </subcellularLocation>
</comment>
<dbReference type="Pfam" id="PF25982">
    <property type="entry name" value="HH_YknX"/>
    <property type="match status" value="1"/>
</dbReference>
<evidence type="ECO:0000259" key="5">
    <source>
        <dbReference type="Pfam" id="PF25984"/>
    </source>
</evidence>
<reference evidence="7 8" key="1">
    <citation type="submission" date="2024-09" db="EMBL/GenBank/DDBJ databases">
        <authorList>
            <person name="Sun Q."/>
            <person name="Mori K."/>
        </authorList>
    </citation>
    <scope>NUCLEOTIDE SEQUENCE [LARGE SCALE GENOMIC DNA]</scope>
    <source>
        <strain evidence="7 8">NCAIM B.02610</strain>
    </source>
</reference>
<dbReference type="InterPro" id="IPR058636">
    <property type="entry name" value="Beta-barrel_YknX"/>
</dbReference>
<dbReference type="SUPFAM" id="SSF51230">
    <property type="entry name" value="Single hybrid motif"/>
    <property type="match status" value="1"/>
</dbReference>
<dbReference type="Gene3D" id="2.40.50.100">
    <property type="match status" value="1"/>
</dbReference>
<feature type="domain" description="YknX-like beta-barrel" evidence="6">
    <location>
        <begin position="225"/>
        <end position="311"/>
    </location>
</feature>
<dbReference type="InterPro" id="IPR058639">
    <property type="entry name" value="BSH_YknX-like"/>
</dbReference>